<sequence>MYSIFVILVVEDRLQCGIIILAYRINRHKIECYNSYVKQKSAKIQEVKE</sequence>
<evidence type="ECO:0000313" key="1">
    <source>
        <dbReference type="EMBL" id="SFC81962.1"/>
    </source>
</evidence>
<gene>
    <name evidence="1" type="ORF">SAMN05421780_11087</name>
</gene>
<dbReference type="EMBL" id="FOLE01000010">
    <property type="protein sequence ID" value="SFC81962.1"/>
    <property type="molecule type" value="Genomic_DNA"/>
</dbReference>
<accession>A0A1I1MAU8</accession>
<dbReference type="Proteomes" id="UP000199514">
    <property type="component" value="Unassembled WGS sequence"/>
</dbReference>
<evidence type="ECO:0000313" key="2">
    <source>
        <dbReference type="Proteomes" id="UP000199514"/>
    </source>
</evidence>
<proteinExistence type="predicted"/>
<dbReference type="AlphaFoldDB" id="A0A1I1MAU8"/>
<organism evidence="1 2">
    <name type="scientific">Flexibacter flexilis DSM 6793</name>
    <dbReference type="NCBI Taxonomy" id="927664"/>
    <lineage>
        <taxon>Bacteria</taxon>
        <taxon>Pseudomonadati</taxon>
        <taxon>Bacteroidota</taxon>
        <taxon>Cytophagia</taxon>
        <taxon>Cytophagales</taxon>
        <taxon>Flexibacteraceae</taxon>
        <taxon>Flexibacter</taxon>
    </lineage>
</organism>
<name>A0A1I1MAU8_9BACT</name>
<reference evidence="1 2" key="1">
    <citation type="submission" date="2016-10" db="EMBL/GenBank/DDBJ databases">
        <authorList>
            <person name="de Groot N.N."/>
        </authorList>
    </citation>
    <scope>NUCLEOTIDE SEQUENCE [LARGE SCALE GENOMIC DNA]</scope>
    <source>
        <strain evidence="1 2">DSM 6793</strain>
    </source>
</reference>
<protein>
    <submittedName>
        <fullName evidence="1">Uncharacterized protein</fullName>
    </submittedName>
</protein>
<keyword evidence="2" id="KW-1185">Reference proteome</keyword>